<dbReference type="PANTHER" id="PTHR13014">
    <property type="entry name" value="MITOCHONDRIAL 28S RIBOSOMAL PROTEIN S30/P52 PRO-APOTOTIC PROTEIN"/>
    <property type="match status" value="1"/>
</dbReference>
<comment type="subcellular location">
    <subcellularLocation>
        <location evidence="1">Mitochondrion</location>
    </subcellularLocation>
</comment>
<dbReference type="OrthoDB" id="6041973at2759"/>
<protein>
    <submittedName>
        <fullName evidence="5">28S ribosomal protein S30, mitochondrial</fullName>
    </submittedName>
</protein>
<name>A0A8X6UTP9_NEPPI</name>
<dbReference type="GO" id="GO:0003735">
    <property type="term" value="F:structural constituent of ribosome"/>
    <property type="evidence" value="ECO:0007669"/>
    <property type="project" value="InterPro"/>
</dbReference>
<dbReference type="AlphaFoldDB" id="A0A8X6UTP9"/>
<dbReference type="InterPro" id="IPR010793">
    <property type="entry name" value="Ribosomal_mL37/mL65"/>
</dbReference>
<sequence>MQRIAWYRLKYSISYFTAFRLQHQLAERNNESCIYPPIVDMSTEGQRRHQRQLWYDSIKAMPTVEEKLYELATQQRVGLKKYILSAVPPTYNSIFFQKYVTRSHLIEELPNKLNFMNVEKELSDIKDILNEVLLTYYSNSWQNNKSKQLSDYLLEKDAGAVLLNQLIAKCYKKLAVRNEHILQSTIQQKPRICSFWWHGGFESQHDRIYEKNICFRYTEYPAFVIRMKEPLSPIVEFDDPLCATADVPSYNYHPKVLGLAFRRNWLSSVPGFWPGDPCEFPLLQVLTFDKLQKLLMKIENYDLSKIEDSAAIMASFGYLNTIATYQGFTPFHDITYPLVTQTILTNGQDWKFFVYQLNTIAFHEDVDNKDRRNLCWTSGKLRLFDTIEDGQIKGINEDVYRLLLKFLLNAPILKEGLNLKPYLGTDTRTEEEIHNMRYFFRRMYSQARDHDAHKREIPDWVRIYKHHPDAPPSPYVRLE</sequence>
<evidence type="ECO:0000256" key="4">
    <source>
        <dbReference type="ARBA" id="ARBA00023274"/>
    </source>
</evidence>
<keyword evidence="3" id="KW-0496">Mitochondrion</keyword>
<dbReference type="GO" id="GO:0005762">
    <property type="term" value="C:mitochondrial large ribosomal subunit"/>
    <property type="evidence" value="ECO:0007669"/>
    <property type="project" value="TreeGrafter"/>
</dbReference>
<gene>
    <name evidence="5" type="primary">MRPS30</name>
    <name evidence="5" type="ORF">NPIL_26691</name>
</gene>
<keyword evidence="4" id="KW-0687">Ribonucleoprotein</keyword>
<evidence type="ECO:0000256" key="3">
    <source>
        <dbReference type="ARBA" id="ARBA00023128"/>
    </source>
</evidence>
<evidence type="ECO:0000256" key="1">
    <source>
        <dbReference type="ARBA" id="ARBA00004173"/>
    </source>
</evidence>
<dbReference type="GO" id="GO:0006412">
    <property type="term" value="P:translation"/>
    <property type="evidence" value="ECO:0007669"/>
    <property type="project" value="InterPro"/>
</dbReference>
<keyword evidence="6" id="KW-1185">Reference proteome</keyword>
<accession>A0A8X6UTP9</accession>
<dbReference type="Pfam" id="PF07147">
    <property type="entry name" value="PDCD9"/>
    <property type="match status" value="1"/>
</dbReference>
<evidence type="ECO:0000313" key="6">
    <source>
        <dbReference type="Proteomes" id="UP000887013"/>
    </source>
</evidence>
<evidence type="ECO:0000313" key="5">
    <source>
        <dbReference type="EMBL" id="GFU49963.1"/>
    </source>
</evidence>
<comment type="caution">
    <text evidence="5">The sequence shown here is derived from an EMBL/GenBank/DDBJ whole genome shotgun (WGS) entry which is preliminary data.</text>
</comment>
<dbReference type="InterPro" id="IPR039982">
    <property type="entry name" value="Ribosomal_mL65"/>
</dbReference>
<dbReference type="EMBL" id="BMAW01087095">
    <property type="protein sequence ID" value="GFU49963.1"/>
    <property type="molecule type" value="Genomic_DNA"/>
</dbReference>
<dbReference type="Proteomes" id="UP000887013">
    <property type="component" value="Unassembled WGS sequence"/>
</dbReference>
<organism evidence="5 6">
    <name type="scientific">Nephila pilipes</name>
    <name type="common">Giant wood spider</name>
    <name type="synonym">Nephila maculata</name>
    <dbReference type="NCBI Taxonomy" id="299642"/>
    <lineage>
        <taxon>Eukaryota</taxon>
        <taxon>Metazoa</taxon>
        <taxon>Ecdysozoa</taxon>
        <taxon>Arthropoda</taxon>
        <taxon>Chelicerata</taxon>
        <taxon>Arachnida</taxon>
        <taxon>Araneae</taxon>
        <taxon>Araneomorphae</taxon>
        <taxon>Entelegynae</taxon>
        <taxon>Araneoidea</taxon>
        <taxon>Nephilidae</taxon>
        <taxon>Nephila</taxon>
    </lineage>
</organism>
<reference evidence="5" key="1">
    <citation type="submission" date="2020-08" db="EMBL/GenBank/DDBJ databases">
        <title>Multicomponent nature underlies the extraordinary mechanical properties of spider dragline silk.</title>
        <authorList>
            <person name="Kono N."/>
            <person name="Nakamura H."/>
            <person name="Mori M."/>
            <person name="Yoshida Y."/>
            <person name="Ohtoshi R."/>
            <person name="Malay A.D."/>
            <person name="Moran D.A.P."/>
            <person name="Tomita M."/>
            <person name="Numata K."/>
            <person name="Arakawa K."/>
        </authorList>
    </citation>
    <scope>NUCLEOTIDE SEQUENCE</scope>
</reference>
<evidence type="ECO:0000256" key="2">
    <source>
        <dbReference type="ARBA" id="ARBA00022980"/>
    </source>
</evidence>
<dbReference type="PANTHER" id="PTHR13014:SF3">
    <property type="entry name" value="LARGE RIBOSOMAL SUBUNIT PROTEIN ML65"/>
    <property type="match status" value="1"/>
</dbReference>
<proteinExistence type="predicted"/>
<keyword evidence="2 5" id="KW-0689">Ribosomal protein</keyword>